<accession>A0A0G2BIY3</accession>
<name>A0A0G2BIY3_9BACT</name>
<evidence type="ECO:0000256" key="1">
    <source>
        <dbReference type="SAM" id="MobiDB-lite"/>
    </source>
</evidence>
<dbReference type="Pfam" id="PF01797">
    <property type="entry name" value="Y1_Tnp"/>
    <property type="match status" value="1"/>
</dbReference>
<dbReference type="InterPro" id="IPR002686">
    <property type="entry name" value="Transposase_17"/>
</dbReference>
<dbReference type="SUPFAM" id="SSF143422">
    <property type="entry name" value="Transposase IS200-like"/>
    <property type="match status" value="1"/>
</dbReference>
<feature type="domain" description="Transposase IS200-like" evidence="2">
    <location>
        <begin position="1"/>
        <end position="136"/>
    </location>
</feature>
<dbReference type="InterPro" id="IPR036515">
    <property type="entry name" value="Transposase_17_sf"/>
</dbReference>
<feature type="region of interest" description="Disordered" evidence="1">
    <location>
        <begin position="216"/>
        <end position="235"/>
    </location>
</feature>
<evidence type="ECO:0000313" key="4">
    <source>
        <dbReference type="Proteomes" id="UP000034789"/>
    </source>
</evidence>
<dbReference type="Proteomes" id="UP000034789">
    <property type="component" value="Unassembled WGS sequence"/>
</dbReference>
<dbReference type="Gene3D" id="3.30.70.1290">
    <property type="entry name" value="Transposase IS200-like"/>
    <property type="match status" value="1"/>
</dbReference>
<organism evidence="3 4">
    <name type="scientific">Candidatus Kaiserbacteria bacterium GW2011_GWA2_58_9</name>
    <dbReference type="NCBI Taxonomy" id="1618672"/>
    <lineage>
        <taxon>Bacteria</taxon>
        <taxon>Candidatus Kaiseribacteriota</taxon>
    </lineage>
</organism>
<dbReference type="PANTHER" id="PTHR34322:SF2">
    <property type="entry name" value="TRANSPOSASE IS200-LIKE DOMAIN-CONTAINING PROTEIN"/>
    <property type="match status" value="1"/>
</dbReference>
<evidence type="ECO:0000259" key="2">
    <source>
        <dbReference type="SMART" id="SM01321"/>
    </source>
</evidence>
<dbReference type="EMBL" id="LCSD01000040">
    <property type="protein sequence ID" value="KKW45699.1"/>
    <property type="molecule type" value="Genomic_DNA"/>
</dbReference>
<dbReference type="GO" id="GO:0004803">
    <property type="term" value="F:transposase activity"/>
    <property type="evidence" value="ECO:0007669"/>
    <property type="project" value="InterPro"/>
</dbReference>
<dbReference type="AlphaFoldDB" id="A0A0G2BIY3"/>
<dbReference type="SMART" id="SM01321">
    <property type="entry name" value="Y1_Tnp"/>
    <property type="match status" value="1"/>
</dbReference>
<comment type="caution">
    <text evidence="3">The sequence shown here is derived from an EMBL/GenBank/DDBJ whole genome shotgun (WGS) entry which is preliminary data.</text>
</comment>
<dbReference type="GO" id="GO:0006313">
    <property type="term" value="P:DNA transposition"/>
    <property type="evidence" value="ECO:0007669"/>
    <property type="project" value="InterPro"/>
</dbReference>
<reference evidence="3 4" key="1">
    <citation type="journal article" date="2015" name="Nature">
        <title>rRNA introns, odd ribosomes, and small enigmatic genomes across a large radiation of phyla.</title>
        <authorList>
            <person name="Brown C.T."/>
            <person name="Hug L.A."/>
            <person name="Thomas B.C."/>
            <person name="Sharon I."/>
            <person name="Castelle C.J."/>
            <person name="Singh A."/>
            <person name="Wilkins M.J."/>
            <person name="Williams K.H."/>
            <person name="Banfield J.F."/>
        </authorList>
    </citation>
    <scope>NUCLEOTIDE SEQUENCE [LARGE SCALE GENOMIC DNA]</scope>
</reference>
<proteinExistence type="predicted"/>
<sequence>MYNRAAHKIPIFLEERDYERILALLYLGNAGRAIDVRDVLKGRTDEGRSFVFSQEVDRSMVDVLGYSLLPNHFHLILRQKSEEGITRYMRKVCTGYSMYFNLKYGHSGTLFQGRFKSSHLDTDPYFKWIFPYVHLNPVALTDPKWQEKGISDLARATEALRRYRYSSFYDYYVGERPERAILAYEEADGLLDKASDLEGLLADYVRGKVLYETFDTDTTDTTDSKDEGRSFVSAS</sequence>
<protein>
    <submittedName>
        <fullName evidence="3">Transposase</fullName>
    </submittedName>
</protein>
<gene>
    <name evidence="3" type="ORF">UY98_C0040G0009</name>
</gene>
<dbReference type="GO" id="GO:0003677">
    <property type="term" value="F:DNA binding"/>
    <property type="evidence" value="ECO:0007669"/>
    <property type="project" value="InterPro"/>
</dbReference>
<dbReference type="PANTHER" id="PTHR34322">
    <property type="entry name" value="TRANSPOSASE, Y1_TNP DOMAIN-CONTAINING"/>
    <property type="match status" value="1"/>
</dbReference>
<evidence type="ECO:0000313" key="3">
    <source>
        <dbReference type="EMBL" id="KKW45699.1"/>
    </source>
</evidence>